<reference evidence="1" key="2">
    <citation type="submission" date="2018-04" db="EMBL/GenBank/DDBJ databases">
        <title>OnivRS2 (Oryza nivara Reference Sequence Version 2).</title>
        <authorList>
            <person name="Zhang J."/>
            <person name="Kudrna D."/>
            <person name="Lee S."/>
            <person name="Talag J."/>
            <person name="Rajasekar S."/>
            <person name="Welchert J."/>
            <person name="Hsing Y.-I."/>
            <person name="Wing R.A."/>
        </authorList>
    </citation>
    <scope>NUCLEOTIDE SEQUENCE [LARGE SCALE GENOMIC DNA]</scope>
</reference>
<dbReference type="EnsemblPlants" id="ONIVA01G32580.1">
    <property type="protein sequence ID" value="ONIVA01G32580.1"/>
    <property type="gene ID" value="ONIVA01G32580"/>
</dbReference>
<accession>A0A0E0FS33</accession>
<name>A0A0E0FS33_ORYNI</name>
<evidence type="ECO:0000313" key="2">
    <source>
        <dbReference type="Proteomes" id="UP000006591"/>
    </source>
</evidence>
<sequence length="100" mass="11340">MGKAPPSPSLLVLQIRWVPGCEMSLVELQGWLLRWSRSCLSCKLGNDDLQRTSRQRDEGFEVEQFERALGENRVPFGTGVDSILDVVSLLKASLRRFLLH</sequence>
<dbReference type="Proteomes" id="UP000006591">
    <property type="component" value="Chromosome 1"/>
</dbReference>
<dbReference type="AlphaFoldDB" id="A0A0E0FS33"/>
<keyword evidence="2" id="KW-1185">Reference proteome</keyword>
<proteinExistence type="predicted"/>
<protein>
    <submittedName>
        <fullName evidence="1">Uncharacterized protein</fullName>
    </submittedName>
</protein>
<organism evidence="1">
    <name type="scientific">Oryza nivara</name>
    <name type="common">Indian wild rice</name>
    <name type="synonym">Oryza sativa f. spontanea</name>
    <dbReference type="NCBI Taxonomy" id="4536"/>
    <lineage>
        <taxon>Eukaryota</taxon>
        <taxon>Viridiplantae</taxon>
        <taxon>Streptophyta</taxon>
        <taxon>Embryophyta</taxon>
        <taxon>Tracheophyta</taxon>
        <taxon>Spermatophyta</taxon>
        <taxon>Magnoliopsida</taxon>
        <taxon>Liliopsida</taxon>
        <taxon>Poales</taxon>
        <taxon>Poaceae</taxon>
        <taxon>BOP clade</taxon>
        <taxon>Oryzoideae</taxon>
        <taxon>Oryzeae</taxon>
        <taxon>Oryzinae</taxon>
        <taxon>Oryza</taxon>
    </lineage>
</organism>
<evidence type="ECO:0000313" key="1">
    <source>
        <dbReference type="EnsemblPlants" id="ONIVA01G32580.1"/>
    </source>
</evidence>
<dbReference type="HOGENOM" id="CLU_130110_0_0_1"/>
<dbReference type="Gramene" id="ONIVA01G32580.1">
    <property type="protein sequence ID" value="ONIVA01G32580.1"/>
    <property type="gene ID" value="ONIVA01G32580"/>
</dbReference>
<reference evidence="1" key="1">
    <citation type="submission" date="2015-04" db="UniProtKB">
        <authorList>
            <consortium name="EnsemblPlants"/>
        </authorList>
    </citation>
    <scope>IDENTIFICATION</scope>
    <source>
        <strain evidence="1">SL10</strain>
    </source>
</reference>